<dbReference type="PROSITE" id="PS50928">
    <property type="entry name" value="ABC_TM1"/>
    <property type="match status" value="1"/>
</dbReference>
<dbReference type="EMBL" id="BCSX01000027">
    <property type="protein sequence ID" value="GAS89158.1"/>
    <property type="molecule type" value="Genomic_DNA"/>
</dbReference>
<evidence type="ECO:0000313" key="9">
    <source>
        <dbReference type="EMBL" id="GAS89158.1"/>
    </source>
</evidence>
<evidence type="ECO:0000313" key="10">
    <source>
        <dbReference type="Proteomes" id="UP000069620"/>
    </source>
</evidence>
<dbReference type="Gene3D" id="1.10.3720.10">
    <property type="entry name" value="MetI-like"/>
    <property type="match status" value="1"/>
</dbReference>
<dbReference type="InterPro" id="IPR050901">
    <property type="entry name" value="BP-dep_ABC_trans_perm"/>
</dbReference>
<feature type="transmembrane region" description="Helical" evidence="7">
    <location>
        <begin position="178"/>
        <end position="198"/>
    </location>
</feature>
<dbReference type="PANTHER" id="PTHR32243">
    <property type="entry name" value="MALTOSE TRANSPORT SYSTEM PERMEASE-RELATED"/>
    <property type="match status" value="1"/>
</dbReference>
<dbReference type="OrthoDB" id="9794684at2"/>
<gene>
    <name evidence="9" type="ORF">RMCB_3254</name>
</gene>
<evidence type="ECO:0000256" key="3">
    <source>
        <dbReference type="ARBA" id="ARBA00022475"/>
    </source>
</evidence>
<keyword evidence="2 7" id="KW-0813">Transport</keyword>
<dbReference type="Proteomes" id="UP000069620">
    <property type="component" value="Unassembled WGS sequence"/>
</dbReference>
<feature type="transmembrane region" description="Helical" evidence="7">
    <location>
        <begin position="99"/>
        <end position="120"/>
    </location>
</feature>
<name>A0A100W024_9MYCO</name>
<feature type="transmembrane region" description="Helical" evidence="7">
    <location>
        <begin position="68"/>
        <end position="87"/>
    </location>
</feature>
<dbReference type="InterPro" id="IPR035906">
    <property type="entry name" value="MetI-like_sf"/>
</dbReference>
<dbReference type="CDD" id="cd06261">
    <property type="entry name" value="TM_PBP2"/>
    <property type="match status" value="1"/>
</dbReference>
<dbReference type="Pfam" id="PF00528">
    <property type="entry name" value="BPD_transp_1"/>
    <property type="match status" value="1"/>
</dbReference>
<proteinExistence type="inferred from homology"/>
<feature type="transmembrane region" description="Helical" evidence="7">
    <location>
        <begin position="5"/>
        <end position="26"/>
    </location>
</feature>
<comment type="subcellular location">
    <subcellularLocation>
        <location evidence="1 7">Cell membrane</location>
        <topology evidence="1 7">Multi-pass membrane protein</topology>
    </subcellularLocation>
</comment>
<comment type="similarity">
    <text evidence="7">Belongs to the binding-protein-dependent transport system permease family.</text>
</comment>
<keyword evidence="10" id="KW-1185">Reference proteome</keyword>
<comment type="caution">
    <text evidence="9">The sequence shown here is derived from an EMBL/GenBank/DDBJ whole genome shotgun (WGS) entry which is preliminary data.</text>
</comment>
<dbReference type="PANTHER" id="PTHR32243:SF18">
    <property type="entry name" value="INNER MEMBRANE ABC TRANSPORTER PERMEASE PROTEIN YCJP"/>
    <property type="match status" value="1"/>
</dbReference>
<evidence type="ECO:0000256" key="6">
    <source>
        <dbReference type="ARBA" id="ARBA00023136"/>
    </source>
</evidence>
<evidence type="ECO:0000256" key="4">
    <source>
        <dbReference type="ARBA" id="ARBA00022692"/>
    </source>
</evidence>
<evidence type="ECO:0000259" key="8">
    <source>
        <dbReference type="PROSITE" id="PS50928"/>
    </source>
</evidence>
<dbReference type="GO" id="GO:0055085">
    <property type="term" value="P:transmembrane transport"/>
    <property type="evidence" value="ECO:0007669"/>
    <property type="project" value="InterPro"/>
</dbReference>
<reference evidence="10" key="1">
    <citation type="journal article" date="2016" name="Genome Announc.">
        <title>Draft Genome Sequences of Five Rapidly Growing Mycobacterium Species, M. thermoresistibile, M. fortuitum subsp. acetamidolyticum, M. canariasense, M. brisbanense, and M. novocastrense.</title>
        <authorList>
            <person name="Katahira K."/>
            <person name="Ogura Y."/>
            <person name="Gotoh Y."/>
            <person name="Hayashi T."/>
        </authorList>
    </citation>
    <scope>NUCLEOTIDE SEQUENCE [LARGE SCALE GENOMIC DNA]</scope>
    <source>
        <strain evidence="10">JCM15654</strain>
    </source>
</reference>
<dbReference type="GO" id="GO:0005886">
    <property type="term" value="C:plasma membrane"/>
    <property type="evidence" value="ECO:0007669"/>
    <property type="project" value="UniProtKB-SubCell"/>
</dbReference>
<dbReference type="AlphaFoldDB" id="A0A100W024"/>
<reference evidence="10" key="2">
    <citation type="submission" date="2016-02" db="EMBL/GenBank/DDBJ databases">
        <title>Draft genome sequence of five rapidly growing Mycobacterium species.</title>
        <authorList>
            <person name="Katahira K."/>
            <person name="Gotou Y."/>
            <person name="Iida K."/>
            <person name="Ogura Y."/>
            <person name="Hayashi T."/>
        </authorList>
    </citation>
    <scope>NUCLEOTIDE SEQUENCE [LARGE SCALE GENOMIC DNA]</scope>
    <source>
        <strain evidence="10">JCM15654</strain>
    </source>
</reference>
<feature type="domain" description="ABC transmembrane type-1" evidence="8">
    <location>
        <begin position="64"/>
        <end position="253"/>
    </location>
</feature>
<dbReference type="RefSeq" id="WP_062829602.1">
    <property type="nucleotide sequence ID" value="NZ_BCSX01000027.1"/>
</dbReference>
<keyword evidence="6 7" id="KW-0472">Membrane</keyword>
<accession>A0A100W024</accession>
<evidence type="ECO:0000256" key="2">
    <source>
        <dbReference type="ARBA" id="ARBA00022448"/>
    </source>
</evidence>
<evidence type="ECO:0000256" key="5">
    <source>
        <dbReference type="ARBA" id="ARBA00022989"/>
    </source>
</evidence>
<sequence length="267" mass="28316">MRARLLIRVGLVAAVVVALVPIGYLVSLSLRPPGDVLNSSLLPTQWTWHNFVSVFDTIALGTMLRNSWVSALGAAVLAVLIATPAAYFTARRVGGERLLTALLAGYCAPPIVAIIPLFFLLRDFGLTNHVLGLIVVNGVANVPVAAWLLDGFVRRIPVEIDEAAVIDGLSVAGAFRKAVLPLLWPGIVAALLVVFFLSYNDFLFAVYLAVTKESQTLTVGLSLFQGDRNVQFGQQAAAGLLGIIPVYVLALAAQRFLVGGLTAGATK</sequence>
<feature type="transmembrane region" description="Helical" evidence="7">
    <location>
        <begin position="126"/>
        <end position="149"/>
    </location>
</feature>
<evidence type="ECO:0000256" key="1">
    <source>
        <dbReference type="ARBA" id="ARBA00004651"/>
    </source>
</evidence>
<dbReference type="STRING" id="146020.RMCB_3254"/>
<keyword evidence="4 7" id="KW-0812">Transmembrane</keyword>
<dbReference type="InterPro" id="IPR000515">
    <property type="entry name" value="MetI-like"/>
</dbReference>
<dbReference type="SUPFAM" id="SSF161098">
    <property type="entry name" value="MetI-like"/>
    <property type="match status" value="1"/>
</dbReference>
<organism evidence="9 10">
    <name type="scientific">Mycolicibacterium brisbanense</name>
    <dbReference type="NCBI Taxonomy" id="146020"/>
    <lineage>
        <taxon>Bacteria</taxon>
        <taxon>Bacillati</taxon>
        <taxon>Actinomycetota</taxon>
        <taxon>Actinomycetes</taxon>
        <taxon>Mycobacteriales</taxon>
        <taxon>Mycobacteriaceae</taxon>
        <taxon>Mycolicibacterium</taxon>
    </lineage>
</organism>
<feature type="transmembrane region" description="Helical" evidence="7">
    <location>
        <begin position="236"/>
        <end position="257"/>
    </location>
</feature>
<keyword evidence="5 7" id="KW-1133">Transmembrane helix</keyword>
<evidence type="ECO:0000256" key="7">
    <source>
        <dbReference type="RuleBase" id="RU363032"/>
    </source>
</evidence>
<keyword evidence="3" id="KW-1003">Cell membrane</keyword>
<protein>
    <submittedName>
        <fullName evidence="9">Binding-protein-dependent transport system inner membrane protein</fullName>
    </submittedName>
</protein>